<organism evidence="1 2">
    <name type="scientific">Dentiscutata erythropus</name>
    <dbReference type="NCBI Taxonomy" id="1348616"/>
    <lineage>
        <taxon>Eukaryota</taxon>
        <taxon>Fungi</taxon>
        <taxon>Fungi incertae sedis</taxon>
        <taxon>Mucoromycota</taxon>
        <taxon>Glomeromycotina</taxon>
        <taxon>Glomeromycetes</taxon>
        <taxon>Diversisporales</taxon>
        <taxon>Gigasporaceae</taxon>
        <taxon>Dentiscutata</taxon>
    </lineage>
</organism>
<dbReference type="Proteomes" id="UP000789405">
    <property type="component" value="Unassembled WGS sequence"/>
</dbReference>
<sequence length="40" mass="4273">MYSRINCIIEVAVSLTTASKYALVSKLNSTVSSDNVLPPS</sequence>
<comment type="caution">
    <text evidence="1">The sequence shown here is derived from an EMBL/GenBank/DDBJ whole genome shotgun (WGS) entry which is preliminary data.</text>
</comment>
<name>A0A9N8VEZ0_9GLOM</name>
<reference evidence="1" key="1">
    <citation type="submission" date="2021-06" db="EMBL/GenBank/DDBJ databases">
        <authorList>
            <person name="Kallberg Y."/>
            <person name="Tangrot J."/>
            <person name="Rosling A."/>
        </authorList>
    </citation>
    <scope>NUCLEOTIDE SEQUENCE</scope>
    <source>
        <strain evidence="1">MA453B</strain>
    </source>
</reference>
<evidence type="ECO:0000313" key="2">
    <source>
        <dbReference type="Proteomes" id="UP000789405"/>
    </source>
</evidence>
<keyword evidence="2" id="KW-1185">Reference proteome</keyword>
<proteinExistence type="predicted"/>
<evidence type="ECO:0000313" key="1">
    <source>
        <dbReference type="EMBL" id="CAG8448923.1"/>
    </source>
</evidence>
<protein>
    <submittedName>
        <fullName evidence="1">11961_t:CDS:1</fullName>
    </submittedName>
</protein>
<gene>
    <name evidence="1" type="ORF">DERYTH_LOCUS395</name>
</gene>
<dbReference type="EMBL" id="CAJVPY010000084">
    <property type="protein sequence ID" value="CAG8448923.1"/>
    <property type="molecule type" value="Genomic_DNA"/>
</dbReference>
<accession>A0A9N8VEZ0</accession>
<dbReference type="AlphaFoldDB" id="A0A9N8VEZ0"/>